<organism evidence="3 4">
    <name type="scientific">Pristionchus entomophagus</name>
    <dbReference type="NCBI Taxonomy" id="358040"/>
    <lineage>
        <taxon>Eukaryota</taxon>
        <taxon>Metazoa</taxon>
        <taxon>Ecdysozoa</taxon>
        <taxon>Nematoda</taxon>
        <taxon>Chromadorea</taxon>
        <taxon>Rhabditida</taxon>
        <taxon>Rhabditina</taxon>
        <taxon>Diplogasteromorpha</taxon>
        <taxon>Diplogasteroidea</taxon>
        <taxon>Neodiplogasteridae</taxon>
        <taxon>Pristionchus</taxon>
    </lineage>
</organism>
<evidence type="ECO:0000259" key="2">
    <source>
        <dbReference type="Pfam" id="PF00339"/>
    </source>
</evidence>
<evidence type="ECO:0000256" key="1">
    <source>
        <dbReference type="ARBA" id="ARBA00005298"/>
    </source>
</evidence>
<dbReference type="Proteomes" id="UP001432027">
    <property type="component" value="Unassembled WGS sequence"/>
</dbReference>
<dbReference type="EMBL" id="BTSX01000001">
    <property type="protein sequence ID" value="GMS78158.1"/>
    <property type="molecule type" value="Genomic_DNA"/>
</dbReference>
<dbReference type="InterPro" id="IPR014752">
    <property type="entry name" value="Arrestin-like_C"/>
</dbReference>
<feature type="domain" description="Arrestin-like N-terminal" evidence="2">
    <location>
        <begin position="2"/>
        <end position="145"/>
    </location>
</feature>
<protein>
    <recommendedName>
        <fullName evidence="2">Arrestin-like N-terminal domain-containing protein</fullName>
    </recommendedName>
</protein>
<dbReference type="AlphaFoldDB" id="A0AAV5S8G4"/>
<keyword evidence="4" id="KW-1185">Reference proteome</keyword>
<proteinExistence type="inferred from homology"/>
<dbReference type="Pfam" id="PF00339">
    <property type="entry name" value="Arrestin_N"/>
    <property type="match status" value="1"/>
</dbReference>
<dbReference type="GO" id="GO:0015031">
    <property type="term" value="P:protein transport"/>
    <property type="evidence" value="ECO:0007669"/>
    <property type="project" value="TreeGrafter"/>
</dbReference>
<dbReference type="GO" id="GO:0005737">
    <property type="term" value="C:cytoplasm"/>
    <property type="evidence" value="ECO:0007669"/>
    <property type="project" value="TreeGrafter"/>
</dbReference>
<name>A0AAV5S8G4_9BILA</name>
<dbReference type="InterPro" id="IPR011021">
    <property type="entry name" value="Arrestin-like_N"/>
</dbReference>
<dbReference type="InterPro" id="IPR050357">
    <property type="entry name" value="Arrestin_domain-protein"/>
</dbReference>
<gene>
    <name evidence="3" type="ORF">PENTCL1PPCAC_333</name>
</gene>
<evidence type="ECO:0000313" key="3">
    <source>
        <dbReference type="EMBL" id="GMS78158.1"/>
    </source>
</evidence>
<feature type="non-terminal residue" evidence="3">
    <location>
        <position position="200"/>
    </location>
</feature>
<dbReference type="Gene3D" id="2.60.40.640">
    <property type="match status" value="2"/>
</dbReference>
<dbReference type="PANTHER" id="PTHR11188">
    <property type="entry name" value="ARRESTIN DOMAIN CONTAINING PROTEIN"/>
    <property type="match status" value="1"/>
</dbReference>
<comment type="caution">
    <text evidence="3">The sequence shown here is derived from an EMBL/GenBank/DDBJ whole genome shotgun (WGS) entry which is preliminary data.</text>
</comment>
<reference evidence="3" key="1">
    <citation type="submission" date="2023-10" db="EMBL/GenBank/DDBJ databases">
        <title>Genome assembly of Pristionchus species.</title>
        <authorList>
            <person name="Yoshida K."/>
            <person name="Sommer R.J."/>
        </authorList>
    </citation>
    <scope>NUCLEOTIDE SEQUENCE</scope>
    <source>
        <strain evidence="3">RS0144</strain>
    </source>
</reference>
<dbReference type="InterPro" id="IPR014756">
    <property type="entry name" value="Ig_E-set"/>
</dbReference>
<evidence type="ECO:0000313" key="4">
    <source>
        <dbReference type="Proteomes" id="UP001432027"/>
    </source>
</evidence>
<feature type="non-terminal residue" evidence="3">
    <location>
        <position position="1"/>
    </location>
</feature>
<comment type="similarity">
    <text evidence="1">Belongs to the arrestin family.</text>
</comment>
<dbReference type="SUPFAM" id="SSF81296">
    <property type="entry name" value="E set domains"/>
    <property type="match status" value="1"/>
</dbReference>
<dbReference type="PANTHER" id="PTHR11188:SF175">
    <property type="entry name" value="ARRESTIN C-TERMINAL-LIKE DOMAIN-CONTAINING PROTEIN"/>
    <property type="match status" value="1"/>
</dbReference>
<sequence>ESVKANSLSIAFHGEARSKFSETRSETRSQAHTNTYNDANYNLHTQTTYTYETTTHTTHFNGSTRYVNATICVWEPPSGNSIGHIPAGTNRFQFRHKLPAECRSSYEGQNGHIRYHCVASLARPGFKDNITSNKVFKVNVLADLNNIVRAYTFYSKSETMEARCLCLERGKLSVTIKYRGGFIPGEEIPVVADISNDSAQ</sequence>
<accession>A0AAV5S8G4</accession>